<reference evidence="2" key="1">
    <citation type="submission" date="2017-02" db="EMBL/GenBank/DDBJ databases">
        <authorList>
            <person name="Rodrigo-Torres L."/>
            <person name="Arahal R.D."/>
            <person name="Lucena T."/>
        </authorList>
    </citation>
    <scope>NUCLEOTIDE SEQUENCE [LARGE SCALE GENOMIC DNA]</scope>
    <source>
        <strain evidence="2">CECT 7878</strain>
    </source>
</reference>
<dbReference type="OrthoDB" id="8480037at2"/>
<dbReference type="InterPro" id="IPR029058">
    <property type="entry name" value="AB_hydrolase_fold"/>
</dbReference>
<evidence type="ECO:0000313" key="1">
    <source>
        <dbReference type="EMBL" id="SJN57847.1"/>
    </source>
</evidence>
<dbReference type="RefSeq" id="WP_139344084.1">
    <property type="nucleotide sequence ID" value="NZ_FULE01000032.1"/>
</dbReference>
<gene>
    <name evidence="1" type="ORF">VR7878_02515</name>
</gene>
<evidence type="ECO:0000313" key="2">
    <source>
        <dbReference type="Proteomes" id="UP000188276"/>
    </source>
</evidence>
<name>A0A1R4LNC2_VIBR1</name>
<dbReference type="STRING" id="1123498.VR7878_02515"/>
<proteinExistence type="predicted"/>
<protein>
    <submittedName>
        <fullName evidence="1">Uncharacterized protein</fullName>
    </submittedName>
</protein>
<dbReference type="Proteomes" id="UP000188276">
    <property type="component" value="Unassembled WGS sequence"/>
</dbReference>
<accession>A0A1R4LNC2</accession>
<dbReference type="SUPFAM" id="SSF53474">
    <property type="entry name" value="alpha/beta-Hydrolases"/>
    <property type="match status" value="1"/>
</dbReference>
<sequence>MVISNEPIHCRQDFSWVRDNETSRQELLNFAEQAGGELPDWLKQDSTLQQQFLDILTADLKIAESISSEQIKPLDGIPMLVIYGEDDPLLSTPPSRWKECTTGQCYIESILGKHFITSTHGKEIYELIKQFAISTI</sequence>
<keyword evidence="2" id="KW-1185">Reference proteome</keyword>
<dbReference type="EMBL" id="FULE01000032">
    <property type="protein sequence ID" value="SJN57847.1"/>
    <property type="molecule type" value="Genomic_DNA"/>
</dbReference>
<dbReference type="Gene3D" id="3.40.50.1820">
    <property type="entry name" value="alpha/beta hydrolase"/>
    <property type="match status" value="1"/>
</dbReference>
<dbReference type="AlphaFoldDB" id="A0A1R4LNC2"/>
<organism evidence="1 2">
    <name type="scientific">Vibrio ruber (strain DSM 16370 / JCM 11486 / BCRC 17186 / CECT 7878 / LMG 23124 / VR1)</name>
    <dbReference type="NCBI Taxonomy" id="1123498"/>
    <lineage>
        <taxon>Bacteria</taxon>
        <taxon>Pseudomonadati</taxon>
        <taxon>Pseudomonadota</taxon>
        <taxon>Gammaproteobacteria</taxon>
        <taxon>Vibrionales</taxon>
        <taxon>Vibrionaceae</taxon>
        <taxon>Vibrio</taxon>
    </lineage>
</organism>